<dbReference type="InterPro" id="IPR009075">
    <property type="entry name" value="AcylCo_DH/oxidase_C"/>
</dbReference>
<feature type="region of interest" description="Disordered" evidence="6">
    <location>
        <begin position="58"/>
        <end position="82"/>
    </location>
</feature>
<evidence type="ECO:0000256" key="6">
    <source>
        <dbReference type="SAM" id="MobiDB-lite"/>
    </source>
</evidence>
<keyword evidence="3 5" id="KW-0285">Flavoprotein</keyword>
<dbReference type="PANTHER" id="PTHR43884">
    <property type="entry name" value="ACYL-COA DEHYDROGENASE"/>
    <property type="match status" value="1"/>
</dbReference>
<dbReference type="SUPFAM" id="SSF56645">
    <property type="entry name" value="Acyl-CoA dehydrogenase NM domain-like"/>
    <property type="match status" value="1"/>
</dbReference>
<evidence type="ECO:0000256" key="1">
    <source>
        <dbReference type="ARBA" id="ARBA00001974"/>
    </source>
</evidence>
<reference evidence="9 10" key="1">
    <citation type="submission" date="2023-10" db="EMBL/GenBank/DDBJ databases">
        <title>Development of a sustainable strategy for remediation of hydrocarbon-contaminated territories based on the waste exchange concept.</title>
        <authorList>
            <person name="Krivoruchko A."/>
        </authorList>
    </citation>
    <scope>NUCLEOTIDE SEQUENCE [LARGE SCALE GENOMIC DNA]</scope>
    <source>
        <strain evidence="9 10">IEGM 1266</strain>
    </source>
</reference>
<evidence type="ECO:0000256" key="5">
    <source>
        <dbReference type="RuleBase" id="RU362125"/>
    </source>
</evidence>
<dbReference type="InterPro" id="IPR006091">
    <property type="entry name" value="Acyl-CoA_Oxase/DH_mid-dom"/>
</dbReference>
<dbReference type="Gene3D" id="2.40.110.10">
    <property type="entry name" value="Butyryl-CoA Dehydrogenase, subunit A, domain 2"/>
    <property type="match status" value="1"/>
</dbReference>
<feature type="domain" description="Acyl-CoA dehydrogenase/oxidase C-terminal" evidence="7">
    <location>
        <begin position="248"/>
        <end position="399"/>
    </location>
</feature>
<evidence type="ECO:0000256" key="3">
    <source>
        <dbReference type="ARBA" id="ARBA00022630"/>
    </source>
</evidence>
<protein>
    <submittedName>
        <fullName evidence="9">Acyl-CoA dehydrogenase family protein</fullName>
    </submittedName>
</protein>
<gene>
    <name evidence="9" type="ORF">R3P94_14680</name>
</gene>
<dbReference type="Gene3D" id="1.20.140.10">
    <property type="entry name" value="Butyryl-CoA Dehydrogenase, subunit A, domain 3"/>
    <property type="match status" value="1"/>
</dbReference>
<evidence type="ECO:0000256" key="4">
    <source>
        <dbReference type="ARBA" id="ARBA00022827"/>
    </source>
</evidence>
<dbReference type="InterPro" id="IPR037069">
    <property type="entry name" value="AcylCoA_DH/ox_N_sf"/>
</dbReference>
<dbReference type="EMBL" id="JAWLKI010000015">
    <property type="protein sequence ID" value="MDV6308539.1"/>
    <property type="molecule type" value="Genomic_DNA"/>
</dbReference>
<keyword evidence="4 5" id="KW-0274">FAD</keyword>
<comment type="caution">
    <text evidence="9">The sequence shown here is derived from an EMBL/GenBank/DDBJ whole genome shotgun (WGS) entry which is preliminary data.</text>
</comment>
<evidence type="ECO:0000313" key="10">
    <source>
        <dbReference type="Proteomes" id="UP001185779"/>
    </source>
</evidence>
<name>A0ABU4DGX4_9ACTN</name>
<evidence type="ECO:0000259" key="8">
    <source>
        <dbReference type="Pfam" id="PF02770"/>
    </source>
</evidence>
<comment type="similarity">
    <text evidence="2 5">Belongs to the acyl-CoA dehydrogenase family.</text>
</comment>
<dbReference type="PANTHER" id="PTHR43884:SF12">
    <property type="entry name" value="ISOVALERYL-COA DEHYDROGENASE, MITOCHONDRIAL-RELATED"/>
    <property type="match status" value="1"/>
</dbReference>
<proteinExistence type="inferred from homology"/>
<dbReference type="InterPro" id="IPR009100">
    <property type="entry name" value="AcylCoA_DH/oxidase_NM_dom_sf"/>
</dbReference>
<accession>A0ABU4DGX4</accession>
<dbReference type="Pfam" id="PF02770">
    <property type="entry name" value="Acyl-CoA_dh_M"/>
    <property type="match status" value="1"/>
</dbReference>
<comment type="cofactor">
    <cofactor evidence="1 5">
        <name>FAD</name>
        <dbReference type="ChEBI" id="CHEBI:57692"/>
    </cofactor>
</comment>
<organism evidence="9 10">
    <name type="scientific">Gordonia amicalis</name>
    <dbReference type="NCBI Taxonomy" id="89053"/>
    <lineage>
        <taxon>Bacteria</taxon>
        <taxon>Bacillati</taxon>
        <taxon>Actinomycetota</taxon>
        <taxon>Actinomycetes</taxon>
        <taxon>Mycobacteriales</taxon>
        <taxon>Gordoniaceae</taxon>
        <taxon>Gordonia</taxon>
    </lineage>
</organism>
<evidence type="ECO:0000256" key="2">
    <source>
        <dbReference type="ARBA" id="ARBA00009347"/>
    </source>
</evidence>
<feature type="domain" description="Acyl-CoA oxidase/dehydrogenase middle" evidence="8">
    <location>
        <begin position="136"/>
        <end position="231"/>
    </location>
</feature>
<dbReference type="Pfam" id="PF00441">
    <property type="entry name" value="Acyl-CoA_dh_1"/>
    <property type="match status" value="1"/>
</dbReference>
<dbReference type="SUPFAM" id="SSF47203">
    <property type="entry name" value="Acyl-CoA dehydrogenase C-terminal domain-like"/>
    <property type="match status" value="1"/>
</dbReference>
<dbReference type="RefSeq" id="WP_024498195.1">
    <property type="nucleotide sequence ID" value="NZ_CP096596.1"/>
</dbReference>
<keyword evidence="10" id="KW-1185">Reference proteome</keyword>
<dbReference type="InterPro" id="IPR036250">
    <property type="entry name" value="AcylCo_DH-like_C"/>
</dbReference>
<keyword evidence="5" id="KW-0560">Oxidoreductase</keyword>
<evidence type="ECO:0000259" key="7">
    <source>
        <dbReference type="Pfam" id="PF00441"/>
    </source>
</evidence>
<dbReference type="Proteomes" id="UP001185779">
    <property type="component" value="Unassembled WGS sequence"/>
</dbReference>
<sequence length="407" mass="44281">MSINLELPKKLHVTIDQAHQAAAEIFRPISRKYDLREHDYPVELDTLASLYDGLSETGQAGAGADGGRSQQKKAKPREEGAVVNGGNMQSALNVIETCWGDLGLMLSIPYQGLGNSAIAAVATDEQLERFGKVWAAMAITEPSFGSDSAAVSTTATLDGDEYVINGEKIFVTAGSRATHIVVWATVDKSLGRAAIKSFVVPREHPGVEVVRLEHKLGIRVSDTAVIRFENCRIPKENLLGSPEVDTKKGFGGVMQTFDNTRPLVAGMAVGVARAALEELRRILDEAGIEVDYDRPAADQHAAAAEFLRMEADFEAAYLHTMRATWMADNKQPNSTEASMSKAKAGRTVTDITNKVVELTGTLGYSERLLVEKWARDSKILDIFEGTQQIQNLIIARRVLNKSSAELK</sequence>
<dbReference type="InterPro" id="IPR046373">
    <property type="entry name" value="Acyl-CoA_Oxase/DH_mid-dom_sf"/>
</dbReference>
<evidence type="ECO:0000313" key="9">
    <source>
        <dbReference type="EMBL" id="MDV6308539.1"/>
    </source>
</evidence>
<dbReference type="Gene3D" id="1.10.540.10">
    <property type="entry name" value="Acyl-CoA dehydrogenase/oxidase, N-terminal domain"/>
    <property type="match status" value="1"/>
</dbReference>